<evidence type="ECO:0000313" key="1">
    <source>
        <dbReference type="EMBL" id="ADO59766.1"/>
    </source>
</evidence>
<dbReference type="PATRIC" id="fig|886882.15.peg.5551"/>
<organism evidence="1 2">
    <name type="scientific">Paenibacillus polymyxa (strain SC2)</name>
    <name type="common">Bacillus polymyxa</name>
    <dbReference type="NCBI Taxonomy" id="886882"/>
    <lineage>
        <taxon>Bacteria</taxon>
        <taxon>Bacillati</taxon>
        <taxon>Bacillota</taxon>
        <taxon>Bacilli</taxon>
        <taxon>Bacillales</taxon>
        <taxon>Paenibacillaceae</taxon>
        <taxon>Paenibacillus</taxon>
    </lineage>
</organism>
<reference evidence="1 2" key="1">
    <citation type="journal article" date="2011" name="J. Bacteriol.">
        <title>Complete genome sequence of Paenibacillus polymyxa SC2, a strain of plant growth-promoting Rhizobacterium with broad-spectrum antimicrobial activity.</title>
        <authorList>
            <person name="Ma M."/>
            <person name="Wang C."/>
            <person name="Ding Y."/>
            <person name="Li L."/>
            <person name="Shen D."/>
            <person name="Jiang X."/>
            <person name="Guan D."/>
            <person name="Cao F."/>
            <person name="Chen H."/>
            <person name="Feng R."/>
            <person name="Wang X."/>
            <person name="Ge Y."/>
            <person name="Yao L."/>
            <person name="Bing X."/>
            <person name="Yang X."/>
            <person name="Li J."/>
            <person name="Du B."/>
        </authorList>
    </citation>
    <scope>NUCLEOTIDE SEQUENCE [LARGE SCALE GENOMIC DNA]</scope>
    <source>
        <strain evidence="1 2">SC2</strain>
        <plasmid evidence="2">pSC2</plasmid>
    </source>
</reference>
<accession>E3EK57</accession>
<name>E3EK57_PAEPS</name>
<dbReference type="KEGG" id="ppm:PPSC2_26340"/>
<protein>
    <submittedName>
        <fullName evidence="1">Uncharacterized protein</fullName>
    </submittedName>
</protein>
<dbReference type="EMBL" id="CP002214">
    <property type="protein sequence ID" value="ADO59766.1"/>
    <property type="molecule type" value="Genomic_DNA"/>
</dbReference>
<dbReference type="AlphaFoldDB" id="E3EK57"/>
<sequence>MNEFEVVKFSEYVEFITENYDQKHRRLIIILNRTKKKRIKKKLMSQLFKLSYDSTIEIQ</sequence>
<proteinExistence type="predicted"/>
<dbReference type="HOGENOM" id="CLU_2956317_0_0_9"/>
<geneLocation type="plasmid" evidence="1 2">
    <name>pSC2</name>
</geneLocation>
<keyword evidence="1" id="KW-0614">Plasmid</keyword>
<evidence type="ECO:0000313" key="2">
    <source>
        <dbReference type="Proteomes" id="UP000006868"/>
    </source>
</evidence>
<gene>
    <name evidence="1" type="ORF">PPSC2_26340</name>
</gene>
<dbReference type="Proteomes" id="UP000006868">
    <property type="component" value="Plasmid pSC2"/>
</dbReference>